<evidence type="ECO:0000256" key="2">
    <source>
        <dbReference type="SAM" id="SignalP"/>
    </source>
</evidence>
<reference evidence="4 5" key="1">
    <citation type="journal article" date="1998" name="Science">
        <title>Genome sequence of the nematode C. elegans: a platform for investigating biology.</title>
        <authorList>
            <consortium name="The C. elegans sequencing consortium"/>
            <person name="Sulson J.E."/>
            <person name="Waterston R."/>
        </authorList>
    </citation>
    <scope>NUCLEOTIDE SEQUENCE [LARGE SCALE GENOMIC DNA]</scope>
    <source>
        <strain evidence="4 5">Bristol N2</strain>
    </source>
</reference>
<keyword evidence="2" id="KW-0732">Signal</keyword>
<feature type="chain" id="PRO_5004337750" evidence="2">
    <location>
        <begin position="21"/>
        <end position="257"/>
    </location>
</feature>
<organism evidence="4 5">
    <name type="scientific">Caenorhabditis elegans</name>
    <dbReference type="NCBI Taxonomy" id="6239"/>
    <lineage>
        <taxon>Eukaryota</taxon>
        <taxon>Metazoa</taxon>
        <taxon>Ecdysozoa</taxon>
        <taxon>Nematoda</taxon>
        <taxon>Chromadorea</taxon>
        <taxon>Rhabditida</taxon>
        <taxon>Rhabditina</taxon>
        <taxon>Rhabditomorpha</taxon>
        <taxon>Rhabditoidea</taxon>
        <taxon>Rhabditidae</taxon>
        <taxon>Peloderinae</taxon>
        <taxon>Caenorhabditis</taxon>
    </lineage>
</organism>
<dbReference type="WormBase" id="F16H6.3">
    <property type="protein sequence ID" value="CE18599"/>
    <property type="gene ID" value="WBGene00008893"/>
</dbReference>
<dbReference type="SMART" id="SM00254">
    <property type="entry name" value="ShKT"/>
    <property type="match status" value="4"/>
</dbReference>
<evidence type="ECO:0000259" key="3">
    <source>
        <dbReference type="PROSITE" id="PS51670"/>
    </source>
</evidence>
<dbReference type="PANTHER" id="PTHR21724">
    <property type="entry name" value="SHKT DOMAIN-CONTAINING PROTEIN"/>
    <property type="match status" value="1"/>
</dbReference>
<dbReference type="GeneID" id="184590"/>
<dbReference type="PROSITE" id="PS51670">
    <property type="entry name" value="SHKT"/>
    <property type="match status" value="1"/>
</dbReference>
<dbReference type="EMBL" id="BX284605">
    <property type="protein sequence ID" value="CAB04129.1"/>
    <property type="molecule type" value="Genomic_DNA"/>
</dbReference>
<dbReference type="PANTHER" id="PTHR21724:SF93">
    <property type="entry name" value="SHKT DOMAIN-CONTAINING PROTEIN"/>
    <property type="match status" value="1"/>
</dbReference>
<evidence type="ECO:0000313" key="4">
    <source>
        <dbReference type="EMBL" id="CAB04129.1"/>
    </source>
</evidence>
<dbReference type="RefSeq" id="NP_507558.1">
    <property type="nucleotide sequence ID" value="NM_075157.1"/>
</dbReference>
<comment type="caution">
    <text evidence="1">Lacks conserved residue(s) required for the propagation of feature annotation.</text>
</comment>
<dbReference type="HOGENOM" id="CLU_098771_0_0_1"/>
<dbReference type="OrthoDB" id="5851695at2759"/>
<proteinExistence type="predicted"/>
<dbReference type="AlphaFoldDB" id="Q9XV90"/>
<dbReference type="PhylomeDB" id="Q9XV90"/>
<dbReference type="FunCoup" id="Q9XV90">
    <property type="interactions" value="20"/>
</dbReference>
<dbReference type="PIR" id="T21029">
    <property type="entry name" value="T21029"/>
</dbReference>
<sequence length="257" mass="27646">MNFLTNFLISTLILWNVVECQPAIGGELNCTRYDSVLGDYVYTPQAVACDNVRTETFCRVLLGVVPTAGGNGLRPVRCWTRGPAPYLTEPINPDLVVDGMATCPKTCGFCCKTSAYNCRNADFPRLNCATILPAQCRDQRWRTIIAEDCPSACGFCNLGGCVDAIADCPVDISICNAVGMQDFVNKNCQRTCSRCTNATTTTQASCSSSGGSTSTCTSYNPDSSSSCAAWAANGFCININYTQAQKKSYCARTCKIC</sequence>
<keyword evidence="5" id="KW-1185">Reference proteome</keyword>
<gene>
    <name evidence="4" type="ORF">CELE_F16H6.3</name>
    <name evidence="4 6" type="ORF">F16H6.3</name>
</gene>
<dbReference type="Proteomes" id="UP000001940">
    <property type="component" value="Chromosome V"/>
</dbReference>
<accession>Q9XV90</accession>
<evidence type="ECO:0000313" key="6">
    <source>
        <dbReference type="WormBase" id="F16H6.3"/>
    </source>
</evidence>
<dbReference type="SMR" id="Q9XV90"/>
<dbReference type="CTD" id="184590"/>
<feature type="domain" description="ShKT" evidence="3">
    <location>
        <begin position="216"/>
        <end position="257"/>
    </location>
</feature>
<dbReference type="Gene3D" id="1.10.10.1940">
    <property type="match status" value="2"/>
</dbReference>
<dbReference type="PaxDb" id="6239-F16H6.3"/>
<dbReference type="OMA" id="RINCATI"/>
<feature type="signal peptide" evidence="2">
    <location>
        <begin position="1"/>
        <end position="20"/>
    </location>
</feature>
<evidence type="ECO:0000313" key="5">
    <source>
        <dbReference type="Proteomes" id="UP000001940"/>
    </source>
</evidence>
<name>Q9XV90_CAEEL</name>
<dbReference type="AGR" id="WB:WBGene00008893"/>
<dbReference type="KEGG" id="cel:CELE_F16H6.3"/>
<dbReference type="InterPro" id="IPR003582">
    <property type="entry name" value="ShKT_dom"/>
</dbReference>
<dbReference type="InParanoid" id="Q9XV90"/>
<evidence type="ECO:0000256" key="1">
    <source>
        <dbReference type="PROSITE-ProRule" id="PRU01005"/>
    </source>
</evidence>
<protein>
    <submittedName>
        <fullName evidence="4">ShKT domain-containing protein</fullName>
    </submittedName>
</protein>
<dbReference type="GO" id="GO:0045087">
    <property type="term" value="P:innate immune response"/>
    <property type="evidence" value="ECO:0000318"/>
    <property type="project" value="GO_Central"/>
</dbReference>
<dbReference type="Pfam" id="PF01549">
    <property type="entry name" value="ShK"/>
    <property type="match status" value="4"/>
</dbReference>
<dbReference type="UCSC" id="F16H6.3">
    <property type="organism name" value="c. elegans"/>
</dbReference>